<dbReference type="KEGG" id="eus:EUTSA_v10003388mg"/>
<evidence type="ECO:0000313" key="3">
    <source>
        <dbReference type="Proteomes" id="UP000030689"/>
    </source>
</evidence>
<gene>
    <name evidence="2" type="ORF">EUTSA_v10003388mg</name>
</gene>
<dbReference type="Proteomes" id="UP000030689">
    <property type="component" value="Unassembled WGS sequence"/>
</dbReference>
<dbReference type="InterPro" id="IPR057136">
    <property type="entry name" value="At2g35280_TPR_dom"/>
</dbReference>
<feature type="non-terminal residue" evidence="2">
    <location>
        <position position="95"/>
    </location>
</feature>
<feature type="domain" description="At2g35280-like TPR" evidence="1">
    <location>
        <begin position="12"/>
        <end position="86"/>
    </location>
</feature>
<accession>V4L3C9</accession>
<dbReference type="AlphaFoldDB" id="V4L3C9"/>
<evidence type="ECO:0000313" key="2">
    <source>
        <dbReference type="EMBL" id="ESQ44825.1"/>
    </source>
</evidence>
<dbReference type="OMA" id="NQLMERC"/>
<evidence type="ECO:0000259" key="1">
    <source>
        <dbReference type="Pfam" id="PF23310"/>
    </source>
</evidence>
<protein>
    <recommendedName>
        <fullName evidence="1">At2g35280-like TPR domain-containing protein</fullName>
    </recommendedName>
</protein>
<keyword evidence="3" id="KW-1185">Reference proteome</keyword>
<dbReference type="Pfam" id="PF23310">
    <property type="entry name" value="TPR_27"/>
    <property type="match status" value="1"/>
</dbReference>
<dbReference type="InterPro" id="IPR040338">
    <property type="entry name" value="At1g67623-like"/>
</dbReference>
<reference evidence="2 3" key="1">
    <citation type="journal article" date="2013" name="Front. Plant Sci.">
        <title>The Reference Genome of the Halophytic Plant Eutrema salsugineum.</title>
        <authorList>
            <person name="Yang R."/>
            <person name="Jarvis D.E."/>
            <person name="Chen H."/>
            <person name="Beilstein M.A."/>
            <person name="Grimwood J."/>
            <person name="Jenkins J."/>
            <person name="Shu S."/>
            <person name="Prochnik S."/>
            <person name="Xin M."/>
            <person name="Ma C."/>
            <person name="Schmutz J."/>
            <person name="Wing R.A."/>
            <person name="Mitchell-Olds T."/>
            <person name="Schumaker K.S."/>
            <person name="Wang X."/>
        </authorList>
    </citation>
    <scope>NUCLEOTIDE SEQUENCE [LARGE SCALE GENOMIC DNA]</scope>
</reference>
<proteinExistence type="predicted"/>
<dbReference type="PANTHER" id="PTHR33784:SF42">
    <property type="entry name" value="F-BOX DOMAIN-CONTAINING PROTEIN"/>
    <property type="match status" value="1"/>
</dbReference>
<dbReference type="PANTHER" id="PTHR33784">
    <property type="entry name" value="OS05G0482100 PROTEIN"/>
    <property type="match status" value="1"/>
</dbReference>
<sequence length="95" mass="10950">MNLKPLAVQPLQALNKYNQLMERCLLNGNAEAHYIKGIQEYFHRNNTNIGLQHLKSTAQGSYKKNMYLYGIIMLCRGETEEGKAYLDKLGCKKNR</sequence>
<dbReference type="EMBL" id="KI517441">
    <property type="protein sequence ID" value="ESQ44825.1"/>
    <property type="molecule type" value="Genomic_DNA"/>
</dbReference>
<name>V4L3C9_EUTSA</name>
<organism evidence="2 3">
    <name type="scientific">Eutrema salsugineum</name>
    <name type="common">Saltwater cress</name>
    <name type="synonym">Sisymbrium salsugineum</name>
    <dbReference type="NCBI Taxonomy" id="72664"/>
    <lineage>
        <taxon>Eukaryota</taxon>
        <taxon>Viridiplantae</taxon>
        <taxon>Streptophyta</taxon>
        <taxon>Embryophyta</taxon>
        <taxon>Tracheophyta</taxon>
        <taxon>Spermatophyta</taxon>
        <taxon>Magnoliopsida</taxon>
        <taxon>eudicotyledons</taxon>
        <taxon>Gunneridae</taxon>
        <taxon>Pentapetalae</taxon>
        <taxon>rosids</taxon>
        <taxon>malvids</taxon>
        <taxon>Brassicales</taxon>
        <taxon>Brassicaceae</taxon>
        <taxon>Eutremeae</taxon>
        <taxon>Eutrema</taxon>
    </lineage>
</organism>
<dbReference type="Gramene" id="ESQ44825">
    <property type="protein sequence ID" value="ESQ44825"/>
    <property type="gene ID" value="EUTSA_v10003388mg"/>
</dbReference>